<dbReference type="Gene3D" id="3.30.70.260">
    <property type="match status" value="1"/>
</dbReference>
<reference evidence="1 2" key="1">
    <citation type="journal article" date="2017" name="Nat. Commun.">
        <title>Genome assembly with in vitro proximity ligation data and whole-genome triplication in lettuce.</title>
        <authorList>
            <person name="Reyes-Chin-Wo S."/>
            <person name="Wang Z."/>
            <person name="Yang X."/>
            <person name="Kozik A."/>
            <person name="Arikit S."/>
            <person name="Song C."/>
            <person name="Xia L."/>
            <person name="Froenicke L."/>
            <person name="Lavelle D.O."/>
            <person name="Truco M.J."/>
            <person name="Xia R."/>
            <person name="Zhu S."/>
            <person name="Xu C."/>
            <person name="Xu H."/>
            <person name="Xu X."/>
            <person name="Cox K."/>
            <person name="Korf I."/>
            <person name="Meyers B.C."/>
            <person name="Michelmore R.W."/>
        </authorList>
    </citation>
    <scope>NUCLEOTIDE SEQUENCE [LARGE SCALE GENOMIC DNA]</scope>
    <source>
        <strain evidence="2">cv. Salinas</strain>
        <tissue evidence="1">Seedlings</tissue>
    </source>
</reference>
<organism evidence="1 2">
    <name type="scientific">Lactuca sativa</name>
    <name type="common">Garden lettuce</name>
    <dbReference type="NCBI Taxonomy" id="4236"/>
    <lineage>
        <taxon>Eukaryota</taxon>
        <taxon>Viridiplantae</taxon>
        <taxon>Streptophyta</taxon>
        <taxon>Embryophyta</taxon>
        <taxon>Tracheophyta</taxon>
        <taxon>Spermatophyta</taxon>
        <taxon>Magnoliopsida</taxon>
        <taxon>eudicotyledons</taxon>
        <taxon>Gunneridae</taxon>
        <taxon>Pentapetalae</taxon>
        <taxon>asterids</taxon>
        <taxon>campanulids</taxon>
        <taxon>Asterales</taxon>
        <taxon>Asteraceae</taxon>
        <taxon>Cichorioideae</taxon>
        <taxon>Cichorieae</taxon>
        <taxon>Lactucinae</taxon>
        <taxon>Lactuca</taxon>
    </lineage>
</organism>
<evidence type="ECO:0000313" key="2">
    <source>
        <dbReference type="Proteomes" id="UP000235145"/>
    </source>
</evidence>
<comment type="caution">
    <text evidence="1">The sequence shown here is derived from an EMBL/GenBank/DDBJ whole genome shotgun (WGS) entry which is preliminary data.</text>
</comment>
<dbReference type="EMBL" id="NBSK02000002">
    <property type="protein sequence ID" value="KAJ0220186.1"/>
    <property type="molecule type" value="Genomic_DNA"/>
</dbReference>
<dbReference type="Proteomes" id="UP000235145">
    <property type="component" value="Unassembled WGS sequence"/>
</dbReference>
<evidence type="ECO:0000313" key="1">
    <source>
        <dbReference type="EMBL" id="KAJ0220186.1"/>
    </source>
</evidence>
<proteinExistence type="predicted"/>
<gene>
    <name evidence="1" type="ORF">LSAT_V11C200051330</name>
</gene>
<accession>A0A9R1W7V9</accession>
<sequence length="107" mass="12419">MNFKNTGNLCYGVKEEVSCCKEVTDCELHSRACEWDRLFWCCFSTHGKAGIWARTYKSLQDDDKMSIMFTLEEGPRVLFNALVVFALKEINLSKVTFSTTTFYLSRY</sequence>
<keyword evidence="2" id="KW-1185">Reference proteome</keyword>
<dbReference type="AlphaFoldDB" id="A0A9R1W7V9"/>
<protein>
    <submittedName>
        <fullName evidence="1">Uncharacterized protein</fullName>
    </submittedName>
</protein>
<name>A0A9R1W7V9_LACSA</name>